<gene>
    <name evidence="2" type="ORF">HPB52_021403</name>
</gene>
<feature type="compositionally biased region" description="Basic and acidic residues" evidence="1">
    <location>
        <begin position="191"/>
        <end position="226"/>
    </location>
</feature>
<reference evidence="2" key="2">
    <citation type="submission" date="2021-09" db="EMBL/GenBank/DDBJ databases">
        <authorList>
            <person name="Jia N."/>
            <person name="Wang J."/>
            <person name="Shi W."/>
            <person name="Du L."/>
            <person name="Sun Y."/>
            <person name="Zhan W."/>
            <person name="Jiang J."/>
            <person name="Wang Q."/>
            <person name="Zhang B."/>
            <person name="Ji P."/>
            <person name="Sakyi L.B."/>
            <person name="Cui X."/>
            <person name="Yuan T."/>
            <person name="Jiang B."/>
            <person name="Yang W."/>
            <person name="Lam T.T.-Y."/>
            <person name="Chang Q."/>
            <person name="Ding S."/>
            <person name="Wang X."/>
            <person name="Zhu J."/>
            <person name="Ruan X."/>
            <person name="Zhao L."/>
            <person name="Wei J."/>
            <person name="Que T."/>
            <person name="Du C."/>
            <person name="Cheng J."/>
            <person name="Dai P."/>
            <person name="Han X."/>
            <person name="Huang E."/>
            <person name="Gao Y."/>
            <person name="Liu J."/>
            <person name="Shao H."/>
            <person name="Ye R."/>
            <person name="Li L."/>
            <person name="Wei W."/>
            <person name="Wang X."/>
            <person name="Wang C."/>
            <person name="Huo Q."/>
            <person name="Li W."/>
            <person name="Guo W."/>
            <person name="Chen H."/>
            <person name="Chen S."/>
            <person name="Zhou L."/>
            <person name="Zhou L."/>
            <person name="Ni X."/>
            <person name="Tian J."/>
            <person name="Zhou Y."/>
            <person name="Sheng Y."/>
            <person name="Liu T."/>
            <person name="Pan Y."/>
            <person name="Xia L."/>
            <person name="Li J."/>
            <person name="Zhao F."/>
            <person name="Cao W."/>
        </authorList>
    </citation>
    <scope>NUCLEOTIDE SEQUENCE</scope>
    <source>
        <strain evidence="2">Rsan-2018</strain>
        <tissue evidence="2">Larvae</tissue>
    </source>
</reference>
<keyword evidence="3" id="KW-1185">Reference proteome</keyword>
<dbReference type="AlphaFoldDB" id="A0A9D4PMZ7"/>
<dbReference type="EMBL" id="JABSTV010001253">
    <property type="protein sequence ID" value="KAH7944586.1"/>
    <property type="molecule type" value="Genomic_DNA"/>
</dbReference>
<feature type="compositionally biased region" description="Basic residues" evidence="1">
    <location>
        <begin position="180"/>
        <end position="190"/>
    </location>
</feature>
<evidence type="ECO:0000313" key="2">
    <source>
        <dbReference type="EMBL" id="KAH7944586.1"/>
    </source>
</evidence>
<evidence type="ECO:0000256" key="1">
    <source>
        <dbReference type="SAM" id="MobiDB-lite"/>
    </source>
</evidence>
<dbReference type="VEuPathDB" id="VectorBase:RSAN_026691"/>
<dbReference type="Proteomes" id="UP000821837">
    <property type="component" value="Unassembled WGS sequence"/>
</dbReference>
<reference evidence="2" key="1">
    <citation type="journal article" date="2020" name="Cell">
        <title>Large-Scale Comparative Analyses of Tick Genomes Elucidate Their Genetic Diversity and Vector Capacities.</title>
        <authorList>
            <consortium name="Tick Genome and Microbiome Consortium (TIGMIC)"/>
            <person name="Jia N."/>
            <person name="Wang J."/>
            <person name="Shi W."/>
            <person name="Du L."/>
            <person name="Sun Y."/>
            <person name="Zhan W."/>
            <person name="Jiang J.F."/>
            <person name="Wang Q."/>
            <person name="Zhang B."/>
            <person name="Ji P."/>
            <person name="Bell-Sakyi L."/>
            <person name="Cui X.M."/>
            <person name="Yuan T.T."/>
            <person name="Jiang B.G."/>
            <person name="Yang W.F."/>
            <person name="Lam T.T."/>
            <person name="Chang Q.C."/>
            <person name="Ding S.J."/>
            <person name="Wang X.J."/>
            <person name="Zhu J.G."/>
            <person name="Ruan X.D."/>
            <person name="Zhao L."/>
            <person name="Wei J.T."/>
            <person name="Ye R.Z."/>
            <person name="Que T.C."/>
            <person name="Du C.H."/>
            <person name="Zhou Y.H."/>
            <person name="Cheng J.X."/>
            <person name="Dai P.F."/>
            <person name="Guo W.B."/>
            <person name="Han X.H."/>
            <person name="Huang E.J."/>
            <person name="Li L.F."/>
            <person name="Wei W."/>
            <person name="Gao Y.C."/>
            <person name="Liu J.Z."/>
            <person name="Shao H.Z."/>
            <person name="Wang X."/>
            <person name="Wang C.C."/>
            <person name="Yang T.C."/>
            <person name="Huo Q.B."/>
            <person name="Li W."/>
            <person name="Chen H.Y."/>
            <person name="Chen S.E."/>
            <person name="Zhou L.G."/>
            <person name="Ni X.B."/>
            <person name="Tian J.H."/>
            <person name="Sheng Y."/>
            <person name="Liu T."/>
            <person name="Pan Y.S."/>
            <person name="Xia L.Y."/>
            <person name="Li J."/>
            <person name="Zhao F."/>
            <person name="Cao W.C."/>
        </authorList>
    </citation>
    <scope>NUCLEOTIDE SEQUENCE</scope>
    <source>
        <strain evidence="2">Rsan-2018</strain>
    </source>
</reference>
<sequence>MLDSRLNHLIEARNSLRRHWKRQRHNRKLRKRIAQLNGDIEHHSAVLCRQQWHAVCQEADGQLHKDKTWRLLHHLLNDQTSKGAQHYMLNKTIHKAVKEMGEAEVQRRLDAKYLPVTPTDPLPSYEGATNERLGADIEEWEVDAGFVLVDFRDDDDGVRELDGPTEDLRGREAKDGKAEKTRKRRNRKEKRNHDEQDGGEEREPKKRTVAGKNEDDKDDANAREADRESDDTDQNNYKDT</sequence>
<feature type="compositionally biased region" description="Basic and acidic residues" evidence="1">
    <location>
        <begin position="158"/>
        <end position="179"/>
    </location>
</feature>
<feature type="region of interest" description="Disordered" evidence="1">
    <location>
        <begin position="155"/>
        <end position="240"/>
    </location>
</feature>
<evidence type="ECO:0000313" key="3">
    <source>
        <dbReference type="Proteomes" id="UP000821837"/>
    </source>
</evidence>
<organism evidence="2 3">
    <name type="scientific">Rhipicephalus sanguineus</name>
    <name type="common">Brown dog tick</name>
    <name type="synonym">Ixodes sanguineus</name>
    <dbReference type="NCBI Taxonomy" id="34632"/>
    <lineage>
        <taxon>Eukaryota</taxon>
        <taxon>Metazoa</taxon>
        <taxon>Ecdysozoa</taxon>
        <taxon>Arthropoda</taxon>
        <taxon>Chelicerata</taxon>
        <taxon>Arachnida</taxon>
        <taxon>Acari</taxon>
        <taxon>Parasitiformes</taxon>
        <taxon>Ixodida</taxon>
        <taxon>Ixodoidea</taxon>
        <taxon>Ixodidae</taxon>
        <taxon>Rhipicephalinae</taxon>
        <taxon>Rhipicephalus</taxon>
        <taxon>Rhipicephalus</taxon>
    </lineage>
</organism>
<protein>
    <submittedName>
        <fullName evidence="2">Uncharacterized protein</fullName>
    </submittedName>
</protein>
<proteinExistence type="predicted"/>
<comment type="caution">
    <text evidence="2">The sequence shown here is derived from an EMBL/GenBank/DDBJ whole genome shotgun (WGS) entry which is preliminary data.</text>
</comment>
<name>A0A9D4PMZ7_RHISA</name>
<accession>A0A9D4PMZ7</accession>